<feature type="domain" description="Methyltransferase" evidence="2">
    <location>
        <begin position="79"/>
        <end position="169"/>
    </location>
</feature>
<evidence type="ECO:0000313" key="4">
    <source>
        <dbReference type="EMBL" id="SFM32349.1"/>
    </source>
</evidence>
<evidence type="ECO:0000256" key="1">
    <source>
        <dbReference type="ARBA" id="ARBA00022679"/>
    </source>
</evidence>
<dbReference type="Pfam" id="PF13649">
    <property type="entry name" value="Methyltransf_25"/>
    <property type="match status" value="1"/>
</dbReference>
<name>A0A1I4PX22_9PROT</name>
<accession>A0A1I4PX22</accession>
<dbReference type="CDD" id="cd02440">
    <property type="entry name" value="AdoMet_MTases"/>
    <property type="match status" value="1"/>
</dbReference>
<keyword evidence="1 4" id="KW-0808">Transferase</keyword>
<evidence type="ECO:0000313" key="3">
    <source>
        <dbReference type="EMBL" id="CAE6511407.1"/>
    </source>
</evidence>
<dbReference type="SUPFAM" id="SSF53335">
    <property type="entry name" value="S-adenosyl-L-methionine-dependent methyltransferases"/>
    <property type="match status" value="1"/>
</dbReference>
<proteinExistence type="predicted"/>
<sequence>MRLISAILTQVCVSASSLFIKIEYTRTVYCYEITLSFSMNRTAYNAIAKQWHAARKTFFGRERAYLDTFLAELPAASLILDAGCGTGRPMAAYAIKRGWSVIGIDQSENMLAIAKANYPKERWVLGKLEKYPFEAPCGGIICWDALFHIERNFHEAILGRMANCLLANGALMLTVGGSEHPPFTDYMLGQEFFYDSFPPHKILNVLTDLGFHMLISEFMNPPTTGRDKGRYAIVAKKR</sequence>
<dbReference type="GO" id="GO:0032259">
    <property type="term" value="P:methylation"/>
    <property type="evidence" value="ECO:0007669"/>
    <property type="project" value="UniProtKB-KW"/>
</dbReference>
<organism evidence="4 5">
    <name type="scientific">Nitrosomonas nitrosa</name>
    <dbReference type="NCBI Taxonomy" id="52442"/>
    <lineage>
        <taxon>Bacteria</taxon>
        <taxon>Pseudomonadati</taxon>
        <taxon>Pseudomonadota</taxon>
        <taxon>Betaproteobacteria</taxon>
        <taxon>Nitrosomonadales</taxon>
        <taxon>Nitrosomonadaceae</taxon>
        <taxon>Nitrosomonas</taxon>
    </lineage>
</organism>
<evidence type="ECO:0000313" key="5">
    <source>
        <dbReference type="Proteomes" id="UP000199561"/>
    </source>
</evidence>
<dbReference type="Gene3D" id="3.40.50.150">
    <property type="entry name" value="Vaccinia Virus protein VP39"/>
    <property type="match status" value="1"/>
</dbReference>
<evidence type="ECO:0000259" key="2">
    <source>
        <dbReference type="Pfam" id="PF13649"/>
    </source>
</evidence>
<gene>
    <name evidence="3" type="ORF">NMYAN_330002</name>
    <name evidence="4" type="ORF">SAMN05421880_1139</name>
</gene>
<dbReference type="GO" id="GO:0008168">
    <property type="term" value="F:methyltransferase activity"/>
    <property type="evidence" value="ECO:0007669"/>
    <property type="project" value="UniProtKB-KW"/>
</dbReference>
<keyword evidence="4" id="KW-0489">Methyltransferase</keyword>
<dbReference type="EMBL" id="FOUF01000013">
    <property type="protein sequence ID" value="SFM32349.1"/>
    <property type="molecule type" value="Genomic_DNA"/>
</dbReference>
<dbReference type="Proteomes" id="UP000601736">
    <property type="component" value="Unassembled WGS sequence"/>
</dbReference>
<dbReference type="InterPro" id="IPR041698">
    <property type="entry name" value="Methyltransf_25"/>
</dbReference>
<dbReference type="STRING" id="52442.SAMN05421880_1139"/>
<dbReference type="EMBL" id="CAJNAP010000027">
    <property type="protein sequence ID" value="CAE6511407.1"/>
    <property type="molecule type" value="Genomic_DNA"/>
</dbReference>
<dbReference type="AlphaFoldDB" id="A0A1I4PX22"/>
<reference evidence="4 5" key="1">
    <citation type="submission" date="2016-10" db="EMBL/GenBank/DDBJ databases">
        <authorList>
            <person name="de Groot N.N."/>
        </authorList>
    </citation>
    <scope>NUCLEOTIDE SEQUENCE [LARGE SCALE GENOMIC DNA]</scope>
    <source>
        <strain evidence="4 5">Nm146</strain>
    </source>
</reference>
<dbReference type="EC" id="2.1.1.-" evidence="3"/>
<reference evidence="3" key="2">
    <citation type="submission" date="2021-02" db="EMBL/GenBank/DDBJ databases">
        <authorList>
            <person name="Han P."/>
        </authorList>
    </citation>
    <scope>NUCLEOTIDE SEQUENCE</scope>
    <source>
        <strain evidence="3">Nitrosomonas nitrosa 18-3D</strain>
    </source>
</reference>
<dbReference type="PANTHER" id="PTHR43861">
    <property type="entry name" value="TRANS-ACONITATE 2-METHYLTRANSFERASE-RELATED"/>
    <property type="match status" value="1"/>
</dbReference>
<dbReference type="Proteomes" id="UP000199561">
    <property type="component" value="Unassembled WGS sequence"/>
</dbReference>
<keyword evidence="5" id="KW-1185">Reference proteome</keyword>
<protein>
    <submittedName>
        <fullName evidence="4">Methyltransferase domain-containing protein</fullName>
    </submittedName>
    <submittedName>
        <fullName evidence="3">Putative methyltransferase</fullName>
        <ecNumber evidence="3">2.1.1.-</ecNumber>
    </submittedName>
</protein>
<dbReference type="InterPro" id="IPR029063">
    <property type="entry name" value="SAM-dependent_MTases_sf"/>
</dbReference>